<protein>
    <recommendedName>
        <fullName evidence="6">Molybdopterin molybdenumtransferase</fullName>
        <ecNumber evidence="6">2.10.1.1</ecNumber>
    </recommendedName>
</protein>
<evidence type="ECO:0000256" key="4">
    <source>
        <dbReference type="ARBA" id="ARBA00023150"/>
    </source>
</evidence>
<evidence type="ECO:0000256" key="3">
    <source>
        <dbReference type="ARBA" id="ARBA00010763"/>
    </source>
</evidence>
<dbReference type="InterPro" id="IPR001453">
    <property type="entry name" value="MoaB/Mog_dom"/>
</dbReference>
<keyword evidence="6" id="KW-0500">Molybdenum</keyword>
<reference evidence="8 9" key="1">
    <citation type="submission" date="2019-12" db="EMBL/GenBank/DDBJ databases">
        <title>Genomic-based taxomic classification of the family Erythrobacteraceae.</title>
        <authorList>
            <person name="Xu L."/>
        </authorList>
    </citation>
    <scope>NUCLEOTIDE SEQUENCE [LARGE SCALE GENOMIC DNA]</scope>
    <source>
        <strain evidence="8 9">SW-109</strain>
    </source>
</reference>
<dbReference type="InterPro" id="IPR036425">
    <property type="entry name" value="MoaB/Mog-like_dom_sf"/>
</dbReference>
<dbReference type="CDD" id="cd00887">
    <property type="entry name" value="MoeA"/>
    <property type="match status" value="1"/>
</dbReference>
<dbReference type="InterPro" id="IPR005111">
    <property type="entry name" value="MoeA_C_domain_IV"/>
</dbReference>
<dbReference type="GO" id="GO:0005829">
    <property type="term" value="C:cytosol"/>
    <property type="evidence" value="ECO:0007669"/>
    <property type="project" value="TreeGrafter"/>
</dbReference>
<comment type="cofactor">
    <cofactor evidence="6">
        <name>Mg(2+)</name>
        <dbReference type="ChEBI" id="CHEBI:18420"/>
    </cofactor>
</comment>
<dbReference type="PANTHER" id="PTHR10192:SF5">
    <property type="entry name" value="GEPHYRIN"/>
    <property type="match status" value="1"/>
</dbReference>
<dbReference type="EMBL" id="WTYP01000001">
    <property type="protein sequence ID" value="MXP46561.1"/>
    <property type="molecule type" value="Genomic_DNA"/>
</dbReference>
<comment type="similarity">
    <text evidence="3 6">Belongs to the MoeA family.</text>
</comment>
<dbReference type="Pfam" id="PF03454">
    <property type="entry name" value="MoeA_C"/>
    <property type="match status" value="1"/>
</dbReference>
<keyword evidence="6" id="KW-0479">Metal-binding</keyword>
<dbReference type="Gene3D" id="2.170.190.11">
    <property type="entry name" value="Molybdopterin biosynthesis moea protein, domain 3"/>
    <property type="match status" value="1"/>
</dbReference>
<evidence type="ECO:0000256" key="5">
    <source>
        <dbReference type="ARBA" id="ARBA00047317"/>
    </source>
</evidence>
<dbReference type="SUPFAM" id="SSF53218">
    <property type="entry name" value="Molybdenum cofactor biosynthesis proteins"/>
    <property type="match status" value="1"/>
</dbReference>
<dbReference type="RefSeq" id="WP_160729780.1">
    <property type="nucleotide sequence ID" value="NZ_WTYP01000001.1"/>
</dbReference>
<dbReference type="OrthoDB" id="9804758at2"/>
<dbReference type="GO" id="GO:0006777">
    <property type="term" value="P:Mo-molybdopterin cofactor biosynthetic process"/>
    <property type="evidence" value="ECO:0007669"/>
    <property type="project" value="UniProtKB-UniRule"/>
</dbReference>
<dbReference type="SUPFAM" id="SSF63867">
    <property type="entry name" value="MoeA C-terminal domain-like"/>
    <property type="match status" value="1"/>
</dbReference>
<evidence type="ECO:0000313" key="8">
    <source>
        <dbReference type="EMBL" id="MXP46561.1"/>
    </source>
</evidence>
<sequence>MSDLLPLHVAQRRLLDLIHPTAAETVPLAQAHRNYLAAPLVANRTQPAVRLSAMDGFAVCGDGPWTVIGESRCGSPFQGPIAAGQAARISTGAHTPSGTDAIVLVEDAKLDAETLSTARAVDTGCFRDAGSDFRSGEKLLDAGSRFDAPHMALAAMAGVAHVTVRKPPLVAIIECGDELTAEIGDCAPHLIPATNGLMLEMLATGEHCRITRGEPVADKLSALADALEAASEHDLVVFSGGASVGDHDLVRPALDAVGGKIDFWRIAMKPGKPLMVASRGTQIILGLPGNPASSFVTGFLFMLPAIRKMLGADACIPKPLMVPCAMPLSATVGRRTFTRGVMQDGMAHPLSNQDSGALAALANSDILIERPEHSPALKAGTDVPVYFIKNGGIA</sequence>
<comment type="caution">
    <text evidence="8">The sequence shown here is derived from an EMBL/GenBank/DDBJ whole genome shotgun (WGS) entry which is preliminary data.</text>
</comment>
<dbReference type="UniPathway" id="UPA00344"/>
<dbReference type="Pfam" id="PF03453">
    <property type="entry name" value="MoeA_N"/>
    <property type="match status" value="1"/>
</dbReference>
<dbReference type="Gene3D" id="2.40.340.10">
    <property type="entry name" value="MoeA, C-terminal, domain IV"/>
    <property type="match status" value="1"/>
</dbReference>
<evidence type="ECO:0000256" key="2">
    <source>
        <dbReference type="ARBA" id="ARBA00005046"/>
    </source>
</evidence>
<dbReference type="EC" id="2.10.1.1" evidence="6"/>
<dbReference type="Gene3D" id="3.90.105.10">
    <property type="entry name" value="Molybdopterin biosynthesis moea protein, domain 2"/>
    <property type="match status" value="1"/>
</dbReference>
<dbReference type="Gene3D" id="3.40.980.10">
    <property type="entry name" value="MoaB/Mog-like domain"/>
    <property type="match status" value="1"/>
</dbReference>
<proteinExistence type="inferred from homology"/>
<comment type="function">
    <text evidence="1 6">Catalyzes the insertion of molybdate into adenylated molybdopterin with the concomitant release of AMP.</text>
</comment>
<name>A0A6I4V002_9SPHN</name>
<dbReference type="InterPro" id="IPR036688">
    <property type="entry name" value="MoeA_C_domain_IV_sf"/>
</dbReference>
<evidence type="ECO:0000256" key="1">
    <source>
        <dbReference type="ARBA" id="ARBA00002901"/>
    </source>
</evidence>
<dbReference type="InterPro" id="IPR038987">
    <property type="entry name" value="MoeA-like"/>
</dbReference>
<comment type="pathway">
    <text evidence="2 6">Cofactor biosynthesis; molybdopterin biosynthesis.</text>
</comment>
<feature type="domain" description="MoaB/Mog" evidence="7">
    <location>
        <begin position="171"/>
        <end position="308"/>
    </location>
</feature>
<accession>A0A6I4V002</accession>
<dbReference type="AlphaFoldDB" id="A0A6I4V002"/>
<dbReference type="PANTHER" id="PTHR10192">
    <property type="entry name" value="MOLYBDOPTERIN BIOSYNTHESIS PROTEIN"/>
    <property type="match status" value="1"/>
</dbReference>
<keyword evidence="4 6" id="KW-0501">Molybdenum cofactor biosynthesis</keyword>
<evidence type="ECO:0000259" key="7">
    <source>
        <dbReference type="SMART" id="SM00852"/>
    </source>
</evidence>
<dbReference type="SMART" id="SM00852">
    <property type="entry name" value="MoCF_biosynth"/>
    <property type="match status" value="1"/>
</dbReference>
<dbReference type="GO" id="GO:0046872">
    <property type="term" value="F:metal ion binding"/>
    <property type="evidence" value="ECO:0007669"/>
    <property type="project" value="UniProtKB-UniRule"/>
</dbReference>
<dbReference type="PROSITE" id="PS01079">
    <property type="entry name" value="MOCF_BIOSYNTHESIS_2"/>
    <property type="match status" value="1"/>
</dbReference>
<dbReference type="InterPro" id="IPR036135">
    <property type="entry name" value="MoeA_linker/N_sf"/>
</dbReference>
<evidence type="ECO:0000256" key="6">
    <source>
        <dbReference type="RuleBase" id="RU365090"/>
    </source>
</evidence>
<dbReference type="Pfam" id="PF00994">
    <property type="entry name" value="MoCF_biosynth"/>
    <property type="match status" value="1"/>
</dbReference>
<dbReference type="InterPro" id="IPR008284">
    <property type="entry name" value="MoCF_biosynth_CS"/>
</dbReference>
<gene>
    <name evidence="8" type="ORF">GRI43_04010</name>
</gene>
<dbReference type="GO" id="GO:0061599">
    <property type="term" value="F:molybdopterin molybdotransferase activity"/>
    <property type="evidence" value="ECO:0007669"/>
    <property type="project" value="UniProtKB-UniRule"/>
</dbReference>
<evidence type="ECO:0000313" key="9">
    <source>
        <dbReference type="Proteomes" id="UP000471435"/>
    </source>
</evidence>
<keyword evidence="6" id="KW-0460">Magnesium</keyword>
<keyword evidence="9" id="KW-1185">Reference proteome</keyword>
<dbReference type="Proteomes" id="UP000471435">
    <property type="component" value="Unassembled WGS sequence"/>
</dbReference>
<keyword evidence="6 8" id="KW-0808">Transferase</keyword>
<dbReference type="InterPro" id="IPR005110">
    <property type="entry name" value="MoeA_linker/N"/>
</dbReference>
<comment type="catalytic activity">
    <reaction evidence="5">
        <text>adenylyl-molybdopterin + molybdate = Mo-molybdopterin + AMP + H(+)</text>
        <dbReference type="Rhea" id="RHEA:35047"/>
        <dbReference type="ChEBI" id="CHEBI:15378"/>
        <dbReference type="ChEBI" id="CHEBI:36264"/>
        <dbReference type="ChEBI" id="CHEBI:62727"/>
        <dbReference type="ChEBI" id="CHEBI:71302"/>
        <dbReference type="ChEBI" id="CHEBI:456215"/>
        <dbReference type="EC" id="2.10.1.1"/>
    </reaction>
</comment>
<organism evidence="8 9">
    <name type="scientific">Pontixanthobacter luteolus</name>
    <dbReference type="NCBI Taxonomy" id="295089"/>
    <lineage>
        <taxon>Bacteria</taxon>
        <taxon>Pseudomonadati</taxon>
        <taxon>Pseudomonadota</taxon>
        <taxon>Alphaproteobacteria</taxon>
        <taxon>Sphingomonadales</taxon>
        <taxon>Erythrobacteraceae</taxon>
        <taxon>Pontixanthobacter</taxon>
    </lineage>
</organism>
<dbReference type="SUPFAM" id="SSF63882">
    <property type="entry name" value="MoeA N-terminal region -like"/>
    <property type="match status" value="1"/>
</dbReference>